<dbReference type="AlphaFoldDB" id="A0A7D9JC51"/>
<evidence type="ECO:0000313" key="2">
    <source>
        <dbReference type="Proteomes" id="UP001152795"/>
    </source>
</evidence>
<dbReference type="Proteomes" id="UP001152795">
    <property type="component" value="Unassembled WGS sequence"/>
</dbReference>
<protein>
    <submittedName>
        <fullName evidence="1">Uncharacterized protein</fullName>
    </submittedName>
</protein>
<reference evidence="1" key="1">
    <citation type="submission" date="2020-04" db="EMBL/GenBank/DDBJ databases">
        <authorList>
            <person name="Alioto T."/>
            <person name="Alioto T."/>
            <person name="Gomez Garrido J."/>
        </authorList>
    </citation>
    <scope>NUCLEOTIDE SEQUENCE</scope>
    <source>
        <strain evidence="1">A484AB</strain>
    </source>
</reference>
<comment type="caution">
    <text evidence="1">The sequence shown here is derived from an EMBL/GenBank/DDBJ whole genome shotgun (WGS) entry which is preliminary data.</text>
</comment>
<gene>
    <name evidence="1" type="ORF">PACLA_8A066321</name>
</gene>
<sequence>MKSFLVSQVLLRILVRVVKVMFKQKWQPLERMYAVASESAEVRPISPVVNMLGLDEDEVDLDDDAASFPHSETKRWTQLLR</sequence>
<name>A0A7D9JC51_PARCT</name>
<proteinExistence type="predicted"/>
<organism evidence="1 2">
    <name type="scientific">Paramuricea clavata</name>
    <name type="common">Red gorgonian</name>
    <name type="synonym">Violescent sea-whip</name>
    <dbReference type="NCBI Taxonomy" id="317549"/>
    <lineage>
        <taxon>Eukaryota</taxon>
        <taxon>Metazoa</taxon>
        <taxon>Cnidaria</taxon>
        <taxon>Anthozoa</taxon>
        <taxon>Octocorallia</taxon>
        <taxon>Malacalcyonacea</taxon>
        <taxon>Plexauridae</taxon>
        <taxon>Paramuricea</taxon>
    </lineage>
</organism>
<evidence type="ECO:0000313" key="1">
    <source>
        <dbReference type="EMBL" id="CAB4026352.1"/>
    </source>
</evidence>
<accession>A0A7D9JC51</accession>
<keyword evidence="2" id="KW-1185">Reference proteome</keyword>
<dbReference type="EMBL" id="CACRXK020014149">
    <property type="protein sequence ID" value="CAB4026352.1"/>
    <property type="molecule type" value="Genomic_DNA"/>
</dbReference>